<dbReference type="SUPFAM" id="SSF54160">
    <property type="entry name" value="Chromo domain-like"/>
    <property type="match status" value="1"/>
</dbReference>
<proteinExistence type="predicted"/>
<dbReference type="AlphaFoldDB" id="S8D3G5"/>
<keyword evidence="3" id="KW-1185">Reference proteome</keyword>
<dbReference type="EMBL" id="AUSU01010456">
    <property type="protein sequence ID" value="EPS57243.1"/>
    <property type="molecule type" value="Genomic_DNA"/>
</dbReference>
<reference evidence="2 3" key="1">
    <citation type="journal article" date="2013" name="BMC Genomics">
        <title>The miniature genome of a carnivorous plant Genlisea aurea contains a low number of genes and short non-coding sequences.</title>
        <authorList>
            <person name="Leushkin E.V."/>
            <person name="Sutormin R.A."/>
            <person name="Nabieva E.R."/>
            <person name="Penin A.A."/>
            <person name="Kondrashov A.S."/>
            <person name="Logacheva M.D."/>
        </authorList>
    </citation>
    <scope>NUCLEOTIDE SEQUENCE [LARGE SCALE GENOMIC DNA]</scope>
</reference>
<evidence type="ECO:0000256" key="1">
    <source>
        <dbReference type="SAM" id="MobiDB-lite"/>
    </source>
</evidence>
<feature type="region of interest" description="Disordered" evidence="1">
    <location>
        <begin position="1"/>
        <end position="33"/>
    </location>
</feature>
<evidence type="ECO:0008006" key="4">
    <source>
        <dbReference type="Google" id="ProtNLM"/>
    </source>
</evidence>
<evidence type="ECO:0000313" key="3">
    <source>
        <dbReference type="Proteomes" id="UP000015453"/>
    </source>
</evidence>
<gene>
    <name evidence="2" type="ORF">M569_17576</name>
</gene>
<comment type="caution">
    <text evidence="2">The sequence shown here is derived from an EMBL/GenBank/DDBJ whole genome shotgun (WGS) entry which is preliminary data.</text>
</comment>
<protein>
    <recommendedName>
        <fullName evidence="4">Chromo domain-containing protein</fullName>
    </recommendedName>
</protein>
<dbReference type="Proteomes" id="UP000015453">
    <property type="component" value="Unassembled WGS sequence"/>
</dbReference>
<accession>S8D3G5</accession>
<dbReference type="Gene3D" id="2.40.50.40">
    <property type="match status" value="1"/>
</dbReference>
<dbReference type="InterPro" id="IPR016197">
    <property type="entry name" value="Chromo-like_dom_sf"/>
</dbReference>
<feature type="compositionally biased region" description="Acidic residues" evidence="1">
    <location>
        <begin position="1"/>
        <end position="10"/>
    </location>
</feature>
<organism evidence="2 3">
    <name type="scientific">Genlisea aurea</name>
    <dbReference type="NCBI Taxonomy" id="192259"/>
    <lineage>
        <taxon>Eukaryota</taxon>
        <taxon>Viridiplantae</taxon>
        <taxon>Streptophyta</taxon>
        <taxon>Embryophyta</taxon>
        <taxon>Tracheophyta</taxon>
        <taxon>Spermatophyta</taxon>
        <taxon>Magnoliopsida</taxon>
        <taxon>eudicotyledons</taxon>
        <taxon>Gunneridae</taxon>
        <taxon>Pentapetalae</taxon>
        <taxon>asterids</taxon>
        <taxon>lamiids</taxon>
        <taxon>Lamiales</taxon>
        <taxon>Lentibulariaceae</taxon>
        <taxon>Genlisea</taxon>
    </lineage>
</organism>
<sequence length="105" mass="11769">MDSSSSEEDNENPRETPQEPTPEDFATSSSSLQNFQSCTPKRIIRMAFRGGWKYLTEWVGFPVASATWEPISTFLNCSRSSPRSGSVVEIHPVFKKIAENTHPTC</sequence>
<evidence type="ECO:0000313" key="2">
    <source>
        <dbReference type="EMBL" id="EPS57243.1"/>
    </source>
</evidence>
<name>S8D3G5_9LAMI</name>